<keyword evidence="1" id="KW-0472">Membrane</keyword>
<reference evidence="2 3" key="1">
    <citation type="submission" date="2018-08" db="EMBL/GenBank/DDBJ databases">
        <title>Vibrio isolated from the Eastern China Marginal Seas.</title>
        <authorList>
            <person name="Li Y."/>
        </authorList>
    </citation>
    <scope>NUCLEOTIDE SEQUENCE [LARGE SCALE GENOMIC DNA]</scope>
    <source>
        <strain evidence="2 3">BEI233</strain>
    </source>
</reference>
<keyword evidence="1" id="KW-1133">Transmembrane helix</keyword>
<gene>
    <name evidence="2" type="ORF">DZ860_21130</name>
</gene>
<accession>A0A3A6QVC0</accession>
<dbReference type="RefSeq" id="WP_120034991.1">
    <property type="nucleotide sequence ID" value="NZ_QVMU01000031.1"/>
</dbReference>
<dbReference type="AlphaFoldDB" id="A0A3A6QVC0"/>
<comment type="caution">
    <text evidence="2">The sequence shown here is derived from an EMBL/GenBank/DDBJ whole genome shotgun (WGS) entry which is preliminary data.</text>
</comment>
<dbReference type="Proteomes" id="UP000273252">
    <property type="component" value="Unassembled WGS sequence"/>
</dbReference>
<evidence type="ECO:0000256" key="1">
    <source>
        <dbReference type="SAM" id="Phobius"/>
    </source>
</evidence>
<organism evidence="2 3">
    <name type="scientific">Vibrio sinensis</name>
    <dbReference type="NCBI Taxonomy" id="2302434"/>
    <lineage>
        <taxon>Bacteria</taxon>
        <taxon>Pseudomonadati</taxon>
        <taxon>Pseudomonadota</taxon>
        <taxon>Gammaproteobacteria</taxon>
        <taxon>Vibrionales</taxon>
        <taxon>Vibrionaceae</taxon>
        <taxon>Vibrio</taxon>
    </lineage>
</organism>
<evidence type="ECO:0000313" key="2">
    <source>
        <dbReference type="EMBL" id="RJX65865.1"/>
    </source>
</evidence>
<sequence>MKGLKKQQGFAMLASMSIVLGVVVAGSMWVAEESAKRRILNNSESFYQRVIYLRTQIHAFVNDRYLEGHRINGAAIFPHRLGALEPKYIPTCSSADNQKGFCMLVNQTPWGMIEDSDYRVVAIPKDDGSGVSHYRAEFDIKLPDKNAVALKYERQVTLAMLAKVPNVFYDDTNNILTVRIDRPDKAFGYESLVKRSGDDSTLLGDWDVGGNHAIVNTRDITIRNSDNTQKIVSRGLSDIATLKHGEWLDKPSCPEGTTARIWLALGYIEVTNQYTLTGSQKPFINNETTTQWQIGLVVRLKENSTGRLEISNAGEILAITQCK</sequence>
<proteinExistence type="predicted"/>
<keyword evidence="3" id="KW-1185">Reference proteome</keyword>
<keyword evidence="1" id="KW-0812">Transmembrane</keyword>
<dbReference type="OrthoDB" id="5876423at2"/>
<evidence type="ECO:0000313" key="3">
    <source>
        <dbReference type="Proteomes" id="UP000273252"/>
    </source>
</evidence>
<name>A0A3A6QVC0_9VIBR</name>
<dbReference type="EMBL" id="QVMU01000031">
    <property type="protein sequence ID" value="RJX65865.1"/>
    <property type="molecule type" value="Genomic_DNA"/>
</dbReference>
<feature type="transmembrane region" description="Helical" evidence="1">
    <location>
        <begin position="12"/>
        <end position="31"/>
    </location>
</feature>
<protein>
    <submittedName>
        <fullName evidence="2">Type II secretion system protein</fullName>
    </submittedName>
</protein>